<gene>
    <name evidence="12" type="primary">gspM</name>
    <name evidence="12" type="ORF">GCM10007895_12220</name>
</gene>
<dbReference type="GO" id="GO:0005886">
    <property type="term" value="C:plasma membrane"/>
    <property type="evidence" value="ECO:0007669"/>
    <property type="project" value="UniProtKB-SubCell"/>
</dbReference>
<feature type="transmembrane region" description="Helical" evidence="11">
    <location>
        <begin position="15"/>
        <end position="33"/>
    </location>
</feature>
<evidence type="ECO:0000256" key="11">
    <source>
        <dbReference type="SAM" id="Phobius"/>
    </source>
</evidence>
<keyword evidence="9 10" id="KW-0472">Membrane</keyword>
<sequence>MQEWWENLNQRERQIVAIAGALTLVAIFYWAIWSPIADARDEAQNRYKAQLRTLAHVQQVGDRIASLRASGAGTQSSSGSLQSIVSRSAQNYKLNVTRYNPSNNKLQLSMEDAPFENIVNWLVLLVNQHGVQIENIEVTETDVPGVVRVRRLSLAK</sequence>
<evidence type="ECO:0000256" key="7">
    <source>
        <dbReference type="ARBA" id="ARBA00022927"/>
    </source>
</evidence>
<evidence type="ECO:0000256" key="9">
    <source>
        <dbReference type="ARBA" id="ARBA00023136"/>
    </source>
</evidence>
<evidence type="ECO:0000256" key="3">
    <source>
        <dbReference type="ARBA" id="ARBA00022448"/>
    </source>
</evidence>
<evidence type="ECO:0000256" key="10">
    <source>
        <dbReference type="PIRNR" id="PIRNR006291"/>
    </source>
</evidence>
<dbReference type="AlphaFoldDB" id="A0AA37RV21"/>
<evidence type="ECO:0000256" key="1">
    <source>
        <dbReference type="ARBA" id="ARBA00004377"/>
    </source>
</evidence>
<comment type="caution">
    <text evidence="12">The sequence shown here is derived from an EMBL/GenBank/DDBJ whole genome shotgun (WGS) entry which is preliminary data.</text>
</comment>
<dbReference type="InterPro" id="IPR023229">
    <property type="entry name" value="T2SS_M_periplasmic_sf"/>
</dbReference>
<evidence type="ECO:0000313" key="12">
    <source>
        <dbReference type="EMBL" id="GLP95916.1"/>
    </source>
</evidence>
<keyword evidence="6 11" id="KW-0812">Transmembrane</keyword>
<dbReference type="Pfam" id="PF04612">
    <property type="entry name" value="T2SSM"/>
    <property type="match status" value="1"/>
</dbReference>
<keyword evidence="8 11" id="KW-1133">Transmembrane helix</keyword>
<comment type="subcellular location">
    <subcellularLocation>
        <location evidence="1">Cell inner membrane</location>
        <topology evidence="1">Single-pass membrane protein</topology>
    </subcellularLocation>
</comment>
<keyword evidence="5 10" id="KW-0997">Cell inner membrane</keyword>
<evidence type="ECO:0000256" key="6">
    <source>
        <dbReference type="ARBA" id="ARBA00022692"/>
    </source>
</evidence>
<name>A0AA37RV21_9GAMM</name>
<dbReference type="SUPFAM" id="SSF103054">
    <property type="entry name" value="General secretion pathway protein M, EpsM"/>
    <property type="match status" value="1"/>
</dbReference>
<dbReference type="GO" id="GO:0015627">
    <property type="term" value="C:type II protein secretion system complex"/>
    <property type="evidence" value="ECO:0007669"/>
    <property type="project" value="InterPro"/>
</dbReference>
<organism evidence="12 13">
    <name type="scientific">Paraferrimonas sedimenticola</name>
    <dbReference type="NCBI Taxonomy" id="375674"/>
    <lineage>
        <taxon>Bacteria</taxon>
        <taxon>Pseudomonadati</taxon>
        <taxon>Pseudomonadota</taxon>
        <taxon>Gammaproteobacteria</taxon>
        <taxon>Alteromonadales</taxon>
        <taxon>Ferrimonadaceae</taxon>
        <taxon>Paraferrimonas</taxon>
    </lineage>
</organism>
<reference evidence="12" key="2">
    <citation type="submission" date="2023-01" db="EMBL/GenBank/DDBJ databases">
        <title>Draft genome sequence of Paraferrimonas sedimenticola strain NBRC 101628.</title>
        <authorList>
            <person name="Sun Q."/>
            <person name="Mori K."/>
        </authorList>
    </citation>
    <scope>NUCLEOTIDE SEQUENCE</scope>
    <source>
        <strain evidence="12">NBRC 101628</strain>
    </source>
</reference>
<reference evidence="12" key="1">
    <citation type="journal article" date="2014" name="Int. J. Syst. Evol. Microbiol.">
        <title>Complete genome sequence of Corynebacterium casei LMG S-19264T (=DSM 44701T), isolated from a smear-ripened cheese.</title>
        <authorList>
            <consortium name="US DOE Joint Genome Institute (JGI-PGF)"/>
            <person name="Walter F."/>
            <person name="Albersmeier A."/>
            <person name="Kalinowski J."/>
            <person name="Ruckert C."/>
        </authorList>
    </citation>
    <scope>NUCLEOTIDE SEQUENCE</scope>
    <source>
        <strain evidence="12">NBRC 101628</strain>
    </source>
</reference>
<keyword evidence="7 10" id="KW-0653">Protein transport</keyword>
<comment type="function">
    <text evidence="10">Inner membrane component of the type II secretion system required for the energy-dependent secretion of extracellular factors such as proteases and toxins from the periplasm.</text>
</comment>
<dbReference type="InterPro" id="IPR007690">
    <property type="entry name" value="T2SS_GspM"/>
</dbReference>
<keyword evidence="13" id="KW-1185">Reference proteome</keyword>
<evidence type="ECO:0000256" key="2">
    <source>
        <dbReference type="ARBA" id="ARBA00010637"/>
    </source>
</evidence>
<dbReference type="Proteomes" id="UP001161422">
    <property type="component" value="Unassembled WGS sequence"/>
</dbReference>
<evidence type="ECO:0000256" key="8">
    <source>
        <dbReference type="ARBA" id="ARBA00022989"/>
    </source>
</evidence>
<evidence type="ECO:0000256" key="4">
    <source>
        <dbReference type="ARBA" id="ARBA00022475"/>
    </source>
</evidence>
<dbReference type="GO" id="GO:0015628">
    <property type="term" value="P:protein secretion by the type II secretion system"/>
    <property type="evidence" value="ECO:0007669"/>
    <property type="project" value="InterPro"/>
</dbReference>
<dbReference type="PIRSF" id="PIRSF006291">
    <property type="entry name" value="GspM"/>
    <property type="match status" value="1"/>
</dbReference>
<accession>A0AA37RV21</accession>
<proteinExistence type="inferred from homology"/>
<dbReference type="EMBL" id="BSNC01000003">
    <property type="protein sequence ID" value="GLP95916.1"/>
    <property type="molecule type" value="Genomic_DNA"/>
</dbReference>
<protein>
    <recommendedName>
        <fullName evidence="10">Type II secretion system protein M</fullName>
        <shortName evidence="10">T2SS protein M</shortName>
    </recommendedName>
    <alternativeName>
        <fullName evidence="10">General secretion pathway protein M</fullName>
    </alternativeName>
</protein>
<dbReference type="RefSeq" id="WP_095506482.1">
    <property type="nucleotide sequence ID" value="NZ_BSNC01000003.1"/>
</dbReference>
<keyword evidence="3 10" id="KW-0813">Transport</keyword>
<keyword evidence="4 10" id="KW-1003">Cell membrane</keyword>
<evidence type="ECO:0000313" key="13">
    <source>
        <dbReference type="Proteomes" id="UP001161422"/>
    </source>
</evidence>
<dbReference type="Gene3D" id="3.30.1360.100">
    <property type="entry name" value="General secretion pathway protein M, EpsM"/>
    <property type="match status" value="1"/>
</dbReference>
<evidence type="ECO:0000256" key="5">
    <source>
        <dbReference type="ARBA" id="ARBA00022519"/>
    </source>
</evidence>
<comment type="similarity">
    <text evidence="2 10">Belongs to the GSP M family.</text>
</comment>